<dbReference type="InterPro" id="IPR001878">
    <property type="entry name" value="Znf_CCHC"/>
</dbReference>
<dbReference type="GO" id="GO:0015074">
    <property type="term" value="P:DNA integration"/>
    <property type="evidence" value="ECO:0007669"/>
    <property type="project" value="InterPro"/>
</dbReference>
<dbReference type="InterPro" id="IPR000477">
    <property type="entry name" value="RT_dom"/>
</dbReference>
<dbReference type="GO" id="GO:0071897">
    <property type="term" value="P:DNA biosynthetic process"/>
    <property type="evidence" value="ECO:0007669"/>
    <property type="project" value="UniProtKB-ARBA"/>
</dbReference>
<dbReference type="GO" id="GO:0042575">
    <property type="term" value="C:DNA polymerase complex"/>
    <property type="evidence" value="ECO:0007669"/>
    <property type="project" value="UniProtKB-ARBA"/>
</dbReference>
<organism evidence="4 6">
    <name type="scientific">Araneus ventricosus</name>
    <name type="common">Orbweaver spider</name>
    <name type="synonym">Epeira ventricosa</name>
    <dbReference type="NCBI Taxonomy" id="182803"/>
    <lineage>
        <taxon>Eukaryota</taxon>
        <taxon>Metazoa</taxon>
        <taxon>Ecdysozoa</taxon>
        <taxon>Arthropoda</taxon>
        <taxon>Chelicerata</taxon>
        <taxon>Arachnida</taxon>
        <taxon>Araneae</taxon>
        <taxon>Araneomorphae</taxon>
        <taxon>Entelegynae</taxon>
        <taxon>Araneoidea</taxon>
        <taxon>Araneidae</taxon>
        <taxon>Araneus</taxon>
    </lineage>
</organism>
<dbReference type="InterPro" id="IPR040676">
    <property type="entry name" value="DUF5641"/>
</dbReference>
<dbReference type="SMART" id="SM00343">
    <property type="entry name" value="ZnF_C2HC"/>
    <property type="match status" value="2"/>
</dbReference>
<evidence type="ECO:0000256" key="1">
    <source>
        <dbReference type="SAM" id="Coils"/>
    </source>
</evidence>
<dbReference type="Pfam" id="PF03564">
    <property type="entry name" value="DUF1759"/>
    <property type="match status" value="1"/>
</dbReference>
<name>A0A4Y2EV61_ARAVE</name>
<dbReference type="EMBL" id="BGPR01093676">
    <property type="protein sequence ID" value="GBM31907.1"/>
    <property type="molecule type" value="Genomic_DNA"/>
</dbReference>
<dbReference type="GO" id="GO:0003676">
    <property type="term" value="F:nucleic acid binding"/>
    <property type="evidence" value="ECO:0007669"/>
    <property type="project" value="InterPro"/>
</dbReference>
<dbReference type="SUPFAM" id="SSF53098">
    <property type="entry name" value="Ribonuclease H-like"/>
    <property type="match status" value="1"/>
</dbReference>
<dbReference type="InterPro" id="IPR043128">
    <property type="entry name" value="Rev_trsase/Diguanyl_cyclase"/>
</dbReference>
<proteinExistence type="predicted"/>
<sequence>MDKMSKVIEKRSSVRSSITKLVKRVQALGEETEDLNSLSELLELIETKEEILKKYDSEVEDLITDPEKFKVELKGSEEYDDKILSAKIKLKSKLKTFTEKTVQESHPSLNKSNLSENAASALKLPKLEIPRFSGDSNFMEFFGCFDSAIGSNDSLSKIEKFQYLKSLLSPPAYNVVAGFELNEKNYDSCLELLKQRYGRTDFIINSYMSKLLNLEPVRNSSHVKSLRRLYDEIEVNIRNLRSLNVTEGSYGHLLNPLLLKLLPQDLVLAFHRGRSKDKNCEVSEIMTFLRNEVESREISESVMSNPKSSDTKRTFSQNCQNFQTYQRNYSKPKNVSTAATLHTQVKSICIFCDSANCHDTVNCKVLDIEQKINKLKVERRCWNCFKKNHMSRSCKSGVVCKRCFSKFHHESVCRKNIKPINSAINASDRQTESESNSNNSPLVSNKNVDNISVSHNNVSAKNKAFLQTCSIYACSDKRSALTNAILDSASHKSFISAKLVKALNLKIIRFEELAIYSFGQTTAHKKRYPVVCLQLQSRHDSSKVYKLEALVIEIISNLSLNNPDVSTLRKLKEKNIQLADSFENKIPVDILVGSDSFWDIVYDEKIRVTDNIWLINSCFGWLLGGVGKGNNSDESCQNVCLVMDSSSILFDLSKFWEIEEFPNETRGLSERDDQLIRNFENNLEFNGQRYVCKLMWKENMGPPVGLDSNYEVAKKRFNSLCNKLNKNPEISDQYKQIVKDQLESNIVGKCVNEDIKSGYYMPHRAVIRDNKITSQVRIVYDCSSKANENKKSLNDSLETGVNLYVNILDAILKFRENQVAFCGDLEKAFLMIEIAEEDRKYLKFLWFPNDTVNSTQTFQLNRLPFGLTTSPFALACVLKFHIKKFKDDYPKCYEMLNSLYVDDLYYGAETAQDAYQLTSSAIEILRSAGFNLRKLRTNCSELNKLWCENGYEENTDHGQGSGFLGLNWDPIEDKIKLNLRDVRNSLESGIANGTTKRHVLRIISQIFDPCGLISPFVITVKILMQELWEKGLKWDEQLPSGLEEKWRTWCSELAHIDNLQIERKLFSNAGMSEISLHVFCDASPKAYGAVAYFRYITEEGRVKVSFIISKSKVAPLKTLTLARLELMAALIAARLAKYLLNTFPSLTKEIFLWSDSKIVLHWLKGSSKIWKPFVSNRVAQVQLLTPPNCWNHCSGSENPADFTTRGESTRKFLASSLWWMGPAWLSQPVQSWPVQCLPNPPDGMCGEEVIASERRRTAIVNTMVTTTNDDNCISGCIDIDKYSNLGKLLRVTAWVRRFVHNAKPGPLKLSGPLCASELQEALYSWIKATQLKHFGRELKQLLSKGIISKDSSIYNLNPELDDNQLLQLKGRLEFSNEEVRAKHPWLLPTKDKFVKLLILDAHVRMCHLGVDGTLTQLREQFWIIKGRQFVKNILNDCIICRRYKVKTGTQVVAPLPPDRIQEHSPFDVSGVDFAGPFYVNDSNTKCYLIIFTCAVIRAVHLELVPNMSTDSFLLAFRRFISRRGLCSVLYSDNAKTFKKANSELRKWWKYINNPEVKKVFASKGVVWKFIVERSPWWGGFWERQIRTIKTCLKKIIGKSSLSIKELETVFSEIEAIINSRPITYLYNEPSEPSPLTPSHFLVGKRLMSLPVVQPKIEELSINRNSLEKRFKYQQTLMNHFWNRWRKEYLLNLRSAYISTQPGKIISFKVNDIVLINDERHPRNMWMMGRILELCPGRDGKVRSLLIKTPKGNIKRSVQLVSNLEINP</sequence>
<dbReference type="PANTHER" id="PTHR47331:SF5">
    <property type="entry name" value="RIBONUCLEASE H"/>
    <property type="match status" value="1"/>
</dbReference>
<dbReference type="EMBL" id="BGPR01093673">
    <property type="protein sequence ID" value="GBM31896.1"/>
    <property type="molecule type" value="Genomic_DNA"/>
</dbReference>
<keyword evidence="6" id="KW-1185">Reference proteome</keyword>
<evidence type="ECO:0000256" key="2">
    <source>
        <dbReference type="SAM" id="MobiDB-lite"/>
    </source>
</evidence>
<dbReference type="OrthoDB" id="6425548at2759"/>
<dbReference type="SUPFAM" id="SSF56672">
    <property type="entry name" value="DNA/RNA polymerases"/>
    <property type="match status" value="1"/>
</dbReference>
<dbReference type="Gene3D" id="3.30.420.10">
    <property type="entry name" value="Ribonuclease H-like superfamily/Ribonuclease H"/>
    <property type="match status" value="1"/>
</dbReference>
<dbReference type="Pfam" id="PF18701">
    <property type="entry name" value="DUF5641"/>
    <property type="match status" value="1"/>
</dbReference>
<evidence type="ECO:0000259" key="3">
    <source>
        <dbReference type="PROSITE" id="PS50994"/>
    </source>
</evidence>
<protein>
    <recommendedName>
        <fullName evidence="3">Integrase catalytic domain-containing protein</fullName>
    </recommendedName>
</protein>
<dbReference type="Pfam" id="PF00078">
    <property type="entry name" value="RVT_1"/>
    <property type="match status" value="1"/>
</dbReference>
<dbReference type="Pfam" id="PF17921">
    <property type="entry name" value="Integrase_H2C2"/>
    <property type="match status" value="1"/>
</dbReference>
<accession>A0A4Y2EV61</accession>
<dbReference type="InterPro" id="IPR005312">
    <property type="entry name" value="DUF1759"/>
</dbReference>
<comment type="caution">
    <text evidence="4">The sequence shown here is derived from an EMBL/GenBank/DDBJ whole genome shotgun (WGS) entry which is preliminary data.</text>
</comment>
<feature type="coiled-coil region" evidence="1">
    <location>
        <begin position="38"/>
        <end position="65"/>
    </location>
</feature>
<dbReference type="Gene3D" id="3.30.70.270">
    <property type="match status" value="1"/>
</dbReference>
<dbReference type="Gene3D" id="3.10.10.10">
    <property type="entry name" value="HIV Type 1 Reverse Transcriptase, subunit A, domain 1"/>
    <property type="match status" value="1"/>
</dbReference>
<dbReference type="InterPro" id="IPR008042">
    <property type="entry name" value="Retrotrans_Pao"/>
</dbReference>
<evidence type="ECO:0000313" key="6">
    <source>
        <dbReference type="Proteomes" id="UP000499080"/>
    </source>
</evidence>
<evidence type="ECO:0000313" key="5">
    <source>
        <dbReference type="EMBL" id="GBM31907.1"/>
    </source>
</evidence>
<dbReference type="PROSITE" id="PS50994">
    <property type="entry name" value="INTEGRASE"/>
    <property type="match status" value="1"/>
</dbReference>
<gene>
    <name evidence="5" type="ORF">AVEN_144738_1</name>
    <name evidence="4" type="ORF">AVEN_274162_1</name>
</gene>
<reference evidence="4 6" key="1">
    <citation type="journal article" date="2019" name="Sci. Rep.">
        <title>Orb-weaving spider Araneus ventricosus genome elucidates the spidroin gene catalogue.</title>
        <authorList>
            <person name="Kono N."/>
            <person name="Nakamura H."/>
            <person name="Ohtoshi R."/>
            <person name="Moran D.A.P."/>
            <person name="Shinohara A."/>
            <person name="Yoshida Y."/>
            <person name="Fujiwara M."/>
            <person name="Mori M."/>
            <person name="Tomita M."/>
            <person name="Arakawa K."/>
        </authorList>
    </citation>
    <scope>NUCLEOTIDE SEQUENCE [LARGE SCALE GENOMIC DNA]</scope>
</reference>
<dbReference type="Proteomes" id="UP000499080">
    <property type="component" value="Unassembled WGS sequence"/>
</dbReference>
<dbReference type="InterPro" id="IPR043502">
    <property type="entry name" value="DNA/RNA_pol_sf"/>
</dbReference>
<dbReference type="InterPro" id="IPR036397">
    <property type="entry name" value="RNaseH_sf"/>
</dbReference>
<dbReference type="InterPro" id="IPR001584">
    <property type="entry name" value="Integrase_cat-core"/>
</dbReference>
<dbReference type="InterPro" id="IPR041588">
    <property type="entry name" value="Integrase_H2C2"/>
</dbReference>
<dbReference type="Pfam" id="PF05380">
    <property type="entry name" value="Peptidase_A17"/>
    <property type="match status" value="1"/>
</dbReference>
<dbReference type="InterPro" id="IPR012337">
    <property type="entry name" value="RNaseH-like_sf"/>
</dbReference>
<dbReference type="GO" id="GO:0008270">
    <property type="term" value="F:zinc ion binding"/>
    <property type="evidence" value="ECO:0007669"/>
    <property type="project" value="InterPro"/>
</dbReference>
<feature type="region of interest" description="Disordered" evidence="2">
    <location>
        <begin position="424"/>
        <end position="446"/>
    </location>
</feature>
<evidence type="ECO:0000313" key="4">
    <source>
        <dbReference type="EMBL" id="GBM31896.1"/>
    </source>
</evidence>
<feature type="domain" description="Integrase catalytic" evidence="3">
    <location>
        <begin position="1461"/>
        <end position="1645"/>
    </location>
</feature>
<keyword evidence="1" id="KW-0175">Coiled coil</keyword>
<dbReference type="PANTHER" id="PTHR47331">
    <property type="entry name" value="PHD-TYPE DOMAIN-CONTAINING PROTEIN"/>
    <property type="match status" value="1"/>
</dbReference>